<dbReference type="GO" id="GO:0042597">
    <property type="term" value="C:periplasmic space"/>
    <property type="evidence" value="ECO:0007669"/>
    <property type="project" value="UniProtKB-SubCell"/>
</dbReference>
<dbReference type="Pfam" id="PF00127">
    <property type="entry name" value="Copper-bind"/>
    <property type="match status" value="1"/>
</dbReference>
<comment type="cofactor">
    <cofactor evidence="7">
        <name>Cu cation</name>
        <dbReference type="ChEBI" id="CHEBI:23378"/>
    </cofactor>
    <text evidence="7">Binds 1 copper ion per subunit.</text>
</comment>
<evidence type="ECO:0000256" key="4">
    <source>
        <dbReference type="ARBA" id="ARBA00022764"/>
    </source>
</evidence>
<dbReference type="GO" id="GO:0009055">
    <property type="term" value="F:electron transfer activity"/>
    <property type="evidence" value="ECO:0007669"/>
    <property type="project" value="InterPro"/>
</dbReference>
<evidence type="ECO:0000256" key="5">
    <source>
        <dbReference type="ARBA" id="ARBA00022982"/>
    </source>
</evidence>
<evidence type="ECO:0000256" key="7">
    <source>
        <dbReference type="PIRSR" id="PIRSR602386-1"/>
    </source>
</evidence>
<dbReference type="AlphaFoldDB" id="A0A2Z3YPG0"/>
<evidence type="ECO:0000256" key="2">
    <source>
        <dbReference type="ARBA" id="ARBA00022448"/>
    </source>
</evidence>
<evidence type="ECO:0000313" key="10">
    <source>
        <dbReference type="EMBL" id="AWT27385.1"/>
    </source>
</evidence>
<protein>
    <submittedName>
        <fullName evidence="10">Amicyanin</fullName>
    </submittedName>
</protein>
<evidence type="ECO:0000256" key="3">
    <source>
        <dbReference type="ARBA" id="ARBA00022723"/>
    </source>
</evidence>
<evidence type="ECO:0000256" key="8">
    <source>
        <dbReference type="SAM" id="SignalP"/>
    </source>
</evidence>
<feature type="domain" description="Blue (type 1) copper" evidence="9">
    <location>
        <begin position="49"/>
        <end position="130"/>
    </location>
</feature>
<reference evidence="11" key="1">
    <citation type="submission" date="2017-11" db="EMBL/GenBank/DDBJ databases">
        <title>Otitis media/interna in a cat caused by the recently described species Corynebacterium provencense.</title>
        <authorList>
            <person name="Kittl S."/>
            <person name="Brodard I."/>
            <person name="Rychener L."/>
            <person name="Jores J."/>
            <person name="Roosje P."/>
            <person name="Gobeli Brawand S."/>
        </authorList>
    </citation>
    <scope>NUCLEOTIDE SEQUENCE [LARGE SCALE GENOMIC DNA]</scope>
    <source>
        <strain evidence="11">17KM38</strain>
    </source>
</reference>
<dbReference type="OrthoDB" id="574459at2"/>
<dbReference type="RefSeq" id="WP_110482651.1">
    <property type="nucleotide sequence ID" value="NZ_CP024988.1"/>
</dbReference>
<evidence type="ECO:0000256" key="1">
    <source>
        <dbReference type="ARBA" id="ARBA00004418"/>
    </source>
</evidence>
<dbReference type="PANTHER" id="PTHR36507:SF1">
    <property type="entry name" value="BLL1555 PROTEIN"/>
    <property type="match status" value="1"/>
</dbReference>
<name>A0A2Z3YPG0_9CORY</name>
<dbReference type="SUPFAM" id="SSF49503">
    <property type="entry name" value="Cupredoxins"/>
    <property type="match status" value="1"/>
</dbReference>
<dbReference type="GO" id="GO:0005507">
    <property type="term" value="F:copper ion binding"/>
    <property type="evidence" value="ECO:0007669"/>
    <property type="project" value="InterPro"/>
</dbReference>
<dbReference type="PRINTS" id="PR00155">
    <property type="entry name" value="AMICYANIN"/>
</dbReference>
<dbReference type="Gene3D" id="2.60.40.420">
    <property type="entry name" value="Cupredoxins - blue copper proteins"/>
    <property type="match status" value="1"/>
</dbReference>
<dbReference type="InterPro" id="IPR002386">
    <property type="entry name" value="Amicyanin/Pseudoazurin"/>
</dbReference>
<evidence type="ECO:0000313" key="11">
    <source>
        <dbReference type="Proteomes" id="UP000247696"/>
    </source>
</evidence>
<feature type="chain" id="PRO_5039302587" evidence="8">
    <location>
        <begin position="36"/>
        <end position="131"/>
    </location>
</feature>
<keyword evidence="4" id="KW-0574">Periplasm</keyword>
<gene>
    <name evidence="10" type="primary">mauC</name>
    <name evidence="10" type="ORF">Csp1_26420</name>
</gene>
<dbReference type="EMBL" id="CP024988">
    <property type="protein sequence ID" value="AWT27385.1"/>
    <property type="molecule type" value="Genomic_DNA"/>
</dbReference>
<dbReference type="InterPro" id="IPR000923">
    <property type="entry name" value="BlueCu_1"/>
</dbReference>
<keyword evidence="2" id="KW-0813">Transport</keyword>
<feature type="binding site" evidence="7">
    <location>
        <position position="117"/>
    </location>
    <ligand>
        <name>Cu cation</name>
        <dbReference type="ChEBI" id="CHEBI:23378"/>
    </ligand>
</feature>
<dbReference type="KEGG" id="cpre:Csp1_26420"/>
<feature type="signal peptide" evidence="8">
    <location>
        <begin position="1"/>
        <end position="35"/>
    </location>
</feature>
<evidence type="ECO:0000256" key="6">
    <source>
        <dbReference type="ARBA" id="ARBA00023008"/>
    </source>
</evidence>
<keyword evidence="6 7" id="KW-0186">Copper</keyword>
<comment type="subcellular location">
    <subcellularLocation>
        <location evidence="1">Periplasm</location>
    </subcellularLocation>
</comment>
<keyword evidence="5" id="KW-0249">Electron transport</keyword>
<feature type="binding site" evidence="7">
    <location>
        <position position="120"/>
    </location>
    <ligand>
        <name>Cu cation</name>
        <dbReference type="ChEBI" id="CHEBI:23378"/>
    </ligand>
</feature>
<dbReference type="Proteomes" id="UP000247696">
    <property type="component" value="Chromosome"/>
</dbReference>
<keyword evidence="8" id="KW-0732">Signal</keyword>
<dbReference type="PANTHER" id="PTHR36507">
    <property type="entry name" value="BLL1555 PROTEIN"/>
    <property type="match status" value="1"/>
</dbReference>
<sequence length="131" mass="13795">MTAPVSHHFSGLRGGPRRARVVALGLLAVSSLAGASACSSGDGGSGETVTVTVKDMVFDPASVTIKPGDTVKWVWDAALPHDVVSDEGSPAEYNSELMTEGEYSYTYEEAGTYGYHCTPHPMMTGEVIVQE</sequence>
<feature type="binding site" evidence="7">
    <location>
        <position position="81"/>
    </location>
    <ligand>
        <name>Cu cation</name>
        <dbReference type="ChEBI" id="CHEBI:23378"/>
    </ligand>
</feature>
<dbReference type="InterPro" id="IPR008972">
    <property type="entry name" value="Cupredoxin"/>
</dbReference>
<dbReference type="InterPro" id="IPR052721">
    <property type="entry name" value="ET_Amicyanin"/>
</dbReference>
<dbReference type="STRING" id="1737425.GCA_900049755_01668"/>
<keyword evidence="3 7" id="KW-0479">Metal-binding</keyword>
<organism evidence="10 11">
    <name type="scientific">Corynebacterium provencense</name>
    <dbReference type="NCBI Taxonomy" id="1737425"/>
    <lineage>
        <taxon>Bacteria</taxon>
        <taxon>Bacillati</taxon>
        <taxon>Actinomycetota</taxon>
        <taxon>Actinomycetes</taxon>
        <taxon>Mycobacteriales</taxon>
        <taxon>Corynebacteriaceae</taxon>
        <taxon>Corynebacterium</taxon>
    </lineage>
</organism>
<proteinExistence type="predicted"/>
<accession>A0A2Z3YPG0</accession>
<evidence type="ECO:0000259" key="9">
    <source>
        <dbReference type="Pfam" id="PF00127"/>
    </source>
</evidence>
<keyword evidence="11" id="KW-1185">Reference proteome</keyword>